<protein>
    <recommendedName>
        <fullName evidence="3">DUF5666 domain-containing protein</fullName>
    </recommendedName>
</protein>
<evidence type="ECO:0000256" key="1">
    <source>
        <dbReference type="SAM" id="MobiDB-lite"/>
    </source>
</evidence>
<comment type="caution">
    <text evidence="4">The sequence shown here is derived from an EMBL/GenBank/DDBJ whole genome shotgun (WGS) entry which is preliminary data.</text>
</comment>
<feature type="region of interest" description="Disordered" evidence="1">
    <location>
        <begin position="32"/>
        <end position="59"/>
    </location>
</feature>
<dbReference type="RefSeq" id="WP_139578460.1">
    <property type="nucleotide sequence ID" value="NZ_VDMA02000019.1"/>
</dbReference>
<feature type="region of interest" description="Disordered" evidence="1">
    <location>
        <begin position="146"/>
        <end position="194"/>
    </location>
</feature>
<evidence type="ECO:0000313" key="5">
    <source>
        <dbReference type="Proteomes" id="UP000313066"/>
    </source>
</evidence>
<dbReference type="AlphaFoldDB" id="A0A5N6BKE2"/>
<evidence type="ECO:0000256" key="2">
    <source>
        <dbReference type="SAM" id="SignalP"/>
    </source>
</evidence>
<dbReference type="InterPro" id="IPR043724">
    <property type="entry name" value="DUF5666"/>
</dbReference>
<dbReference type="Proteomes" id="UP000313066">
    <property type="component" value="Unassembled WGS sequence"/>
</dbReference>
<dbReference type="EMBL" id="VDMA02000019">
    <property type="protein sequence ID" value="KAB8180954.1"/>
    <property type="molecule type" value="Genomic_DNA"/>
</dbReference>
<feature type="chain" id="PRO_5024402543" description="DUF5666 domain-containing protein" evidence="2">
    <location>
        <begin position="35"/>
        <end position="194"/>
    </location>
</feature>
<dbReference type="Pfam" id="PF18914">
    <property type="entry name" value="DUF5666"/>
    <property type="match status" value="1"/>
</dbReference>
<keyword evidence="5" id="KW-1185">Reference proteome</keyword>
<feature type="signal peptide" evidence="2">
    <location>
        <begin position="1"/>
        <end position="34"/>
    </location>
</feature>
<reference evidence="4 5" key="1">
    <citation type="submission" date="2019-10" db="EMBL/GenBank/DDBJ databases">
        <title>Nonomuraea sp. nov., isolated from Phyllanthus amarus.</title>
        <authorList>
            <person name="Klykleung N."/>
            <person name="Tanasupawat S."/>
        </authorList>
    </citation>
    <scope>NUCLEOTIDE SEQUENCE [LARGE SCALE GENOMIC DNA]</scope>
    <source>
        <strain evidence="4 5">CR1-09</strain>
    </source>
</reference>
<feature type="compositionally biased region" description="Low complexity" evidence="1">
    <location>
        <begin position="167"/>
        <end position="176"/>
    </location>
</feature>
<feature type="domain" description="DUF5666" evidence="3">
    <location>
        <begin position="88"/>
        <end position="136"/>
    </location>
</feature>
<feature type="compositionally biased region" description="Polar residues" evidence="1">
    <location>
        <begin position="181"/>
        <end position="194"/>
    </location>
</feature>
<gene>
    <name evidence="4" type="ORF">FH610_030430</name>
</gene>
<evidence type="ECO:0000259" key="3">
    <source>
        <dbReference type="Pfam" id="PF18914"/>
    </source>
</evidence>
<name>A0A5N6BKE2_9ACTN</name>
<organism evidence="4 5">
    <name type="scientific">Microbispora catharanthi</name>
    <dbReference type="NCBI Taxonomy" id="1712871"/>
    <lineage>
        <taxon>Bacteria</taxon>
        <taxon>Bacillati</taxon>
        <taxon>Actinomycetota</taxon>
        <taxon>Actinomycetes</taxon>
        <taxon>Streptosporangiales</taxon>
        <taxon>Streptosporangiaceae</taxon>
        <taxon>Microbispora</taxon>
    </lineage>
</organism>
<evidence type="ECO:0000313" key="4">
    <source>
        <dbReference type="EMBL" id="KAB8180954.1"/>
    </source>
</evidence>
<proteinExistence type="predicted"/>
<keyword evidence="2" id="KW-0732">Signal</keyword>
<accession>A0A5N6BKE2</accession>
<sequence>MTMSSKPPKPHGKRPRLLLGIAAALTLATGAGLAAAGAPGHDQPRYAQGGQLRPGPEQFGMNELGLLQLGQPQLPRTSRDYQTFTSQTGAVDSVQSGSLSVDGRTYTVDESTRIVADYKGLQGIQQGDQVWVVGTTGGSPRAIIVADASRPTLPGHGGGAPPPQTPQTPSAPATPGESVTPGGSPSPETVSPTG</sequence>